<organism evidence="2 3">
    <name type="scientific">Actinoallomurus iriomotensis</name>
    <dbReference type="NCBI Taxonomy" id="478107"/>
    <lineage>
        <taxon>Bacteria</taxon>
        <taxon>Bacillati</taxon>
        <taxon>Actinomycetota</taxon>
        <taxon>Actinomycetes</taxon>
        <taxon>Streptosporangiales</taxon>
        <taxon>Thermomonosporaceae</taxon>
        <taxon>Actinoallomurus</taxon>
    </lineage>
</organism>
<dbReference type="AlphaFoldDB" id="A0A9W6W4A8"/>
<accession>A0A9W6W4A8</accession>
<evidence type="ECO:0000313" key="2">
    <source>
        <dbReference type="EMBL" id="GLY90815.1"/>
    </source>
</evidence>
<evidence type="ECO:0000256" key="1">
    <source>
        <dbReference type="SAM" id="Phobius"/>
    </source>
</evidence>
<dbReference type="EMBL" id="BSTK01000018">
    <property type="protein sequence ID" value="GLY90815.1"/>
    <property type="molecule type" value="Genomic_DNA"/>
</dbReference>
<name>A0A9W6W4A8_9ACTN</name>
<keyword evidence="1" id="KW-1133">Transmembrane helix</keyword>
<protein>
    <recommendedName>
        <fullName evidence="4">PASTA domain-containing protein</fullName>
    </recommendedName>
</protein>
<keyword evidence="1" id="KW-0472">Membrane</keyword>
<dbReference type="RefSeq" id="WP_285582004.1">
    <property type="nucleotide sequence ID" value="NZ_BSTK01000018.1"/>
</dbReference>
<feature type="transmembrane region" description="Helical" evidence="1">
    <location>
        <begin position="60"/>
        <end position="78"/>
    </location>
</feature>
<sequence>MKTHPTDATVRGVARVHDDELRGLARGPAARALLDDITALPPGPAVRPGRARGYASRRPLIVSAVAATAIVAVGLATLTDRPDHAENPVRLAAAVKITRESNYYEARIVDPRADQKRFNAAFASYGLHIELSLLPASPHVVGTIVFQDEDERARQSESAGAGIKMIYDPACRTASGGDCSIGLRVPLNFKGHAHLSIGRQADPGEPYASTSPKDAAHGLAGMTVARAEAALARKGLRVGRYNVYWPGWGTSLPRTRIPSGWKVSGDGADPYSPGTVLLPIDAQGPMPPDVVAEMKHEATASPTVTPTSSP</sequence>
<comment type="caution">
    <text evidence="2">The sequence shown here is derived from an EMBL/GenBank/DDBJ whole genome shotgun (WGS) entry which is preliminary data.</text>
</comment>
<keyword evidence="3" id="KW-1185">Reference proteome</keyword>
<gene>
    <name evidence="2" type="ORF">Airi02_087440</name>
</gene>
<reference evidence="2" key="1">
    <citation type="submission" date="2023-03" db="EMBL/GenBank/DDBJ databases">
        <title>Actinoallomurus iriomotensis NBRC 103684.</title>
        <authorList>
            <person name="Ichikawa N."/>
            <person name="Sato H."/>
            <person name="Tonouchi N."/>
        </authorList>
    </citation>
    <scope>NUCLEOTIDE SEQUENCE</scope>
    <source>
        <strain evidence="2">NBRC 103684</strain>
    </source>
</reference>
<dbReference type="Proteomes" id="UP001165074">
    <property type="component" value="Unassembled WGS sequence"/>
</dbReference>
<evidence type="ECO:0000313" key="3">
    <source>
        <dbReference type="Proteomes" id="UP001165074"/>
    </source>
</evidence>
<keyword evidence="1" id="KW-0812">Transmembrane</keyword>
<proteinExistence type="predicted"/>
<evidence type="ECO:0008006" key="4">
    <source>
        <dbReference type="Google" id="ProtNLM"/>
    </source>
</evidence>